<dbReference type="Proteomes" id="UP000634667">
    <property type="component" value="Unassembled WGS sequence"/>
</dbReference>
<dbReference type="RefSeq" id="WP_189480361.1">
    <property type="nucleotide sequence ID" value="NZ_BMYR01000002.1"/>
</dbReference>
<evidence type="ECO:0000313" key="3">
    <source>
        <dbReference type="Proteomes" id="UP000634667"/>
    </source>
</evidence>
<gene>
    <name evidence="2" type="ORF">GCM10008111_05970</name>
</gene>
<protein>
    <submittedName>
        <fullName evidence="2">Uncharacterized protein</fullName>
    </submittedName>
</protein>
<keyword evidence="1" id="KW-1133">Transmembrane helix</keyword>
<dbReference type="EMBL" id="BMYR01000002">
    <property type="protein sequence ID" value="GGW52710.1"/>
    <property type="molecule type" value="Genomic_DNA"/>
</dbReference>
<sequence>MSKNIIKTAAYTALVLVLGGVAFYATMEDYQKENFSKLVSQTFSE</sequence>
<name>A0ABQ2WEQ8_9ALTE</name>
<comment type="caution">
    <text evidence="2">The sequence shown here is derived from an EMBL/GenBank/DDBJ whole genome shotgun (WGS) entry which is preliminary data.</text>
</comment>
<keyword evidence="3" id="KW-1185">Reference proteome</keyword>
<evidence type="ECO:0000256" key="1">
    <source>
        <dbReference type="SAM" id="Phobius"/>
    </source>
</evidence>
<accession>A0ABQ2WEQ8</accession>
<keyword evidence="1" id="KW-0472">Membrane</keyword>
<evidence type="ECO:0000313" key="2">
    <source>
        <dbReference type="EMBL" id="GGW52710.1"/>
    </source>
</evidence>
<proteinExistence type="predicted"/>
<keyword evidence="1" id="KW-0812">Transmembrane</keyword>
<feature type="transmembrane region" description="Helical" evidence="1">
    <location>
        <begin position="9"/>
        <end position="27"/>
    </location>
</feature>
<reference evidence="3" key="1">
    <citation type="journal article" date="2019" name="Int. J. Syst. Evol. Microbiol.">
        <title>The Global Catalogue of Microorganisms (GCM) 10K type strain sequencing project: providing services to taxonomists for standard genome sequencing and annotation.</title>
        <authorList>
            <consortium name="The Broad Institute Genomics Platform"/>
            <consortium name="The Broad Institute Genome Sequencing Center for Infectious Disease"/>
            <person name="Wu L."/>
            <person name="Ma J."/>
        </authorList>
    </citation>
    <scope>NUCLEOTIDE SEQUENCE [LARGE SCALE GENOMIC DNA]</scope>
    <source>
        <strain evidence="3">KCTC 23723</strain>
    </source>
</reference>
<organism evidence="2 3">
    <name type="scientific">Alishewanella tabrizica</name>
    <dbReference type="NCBI Taxonomy" id="671278"/>
    <lineage>
        <taxon>Bacteria</taxon>
        <taxon>Pseudomonadati</taxon>
        <taxon>Pseudomonadota</taxon>
        <taxon>Gammaproteobacteria</taxon>
        <taxon>Alteromonadales</taxon>
        <taxon>Alteromonadaceae</taxon>
        <taxon>Alishewanella</taxon>
    </lineage>
</organism>